<dbReference type="KEGG" id="ave:Arcve_0055"/>
<dbReference type="PANTHER" id="PTHR10055:SF5">
    <property type="entry name" value="TRYPTOPHAN--TRNA LIGASE"/>
    <property type="match status" value="1"/>
</dbReference>
<dbReference type="GO" id="GO:0005524">
    <property type="term" value="F:ATP binding"/>
    <property type="evidence" value="ECO:0007669"/>
    <property type="project" value="UniProtKB-UniRule"/>
</dbReference>
<comment type="catalytic activity">
    <reaction evidence="8">
        <text>tRNA(Trp) + L-tryptophan + ATP = L-tryptophyl-tRNA(Trp) + AMP + diphosphate + H(+)</text>
        <dbReference type="Rhea" id="RHEA:24080"/>
        <dbReference type="Rhea" id="RHEA-COMP:9671"/>
        <dbReference type="Rhea" id="RHEA-COMP:9705"/>
        <dbReference type="ChEBI" id="CHEBI:15378"/>
        <dbReference type="ChEBI" id="CHEBI:30616"/>
        <dbReference type="ChEBI" id="CHEBI:33019"/>
        <dbReference type="ChEBI" id="CHEBI:57912"/>
        <dbReference type="ChEBI" id="CHEBI:78442"/>
        <dbReference type="ChEBI" id="CHEBI:78535"/>
        <dbReference type="ChEBI" id="CHEBI:456215"/>
        <dbReference type="EC" id="6.1.1.2"/>
    </reaction>
</comment>
<evidence type="ECO:0000256" key="5">
    <source>
        <dbReference type="ARBA" id="ARBA00022840"/>
    </source>
</evidence>
<evidence type="ECO:0000256" key="1">
    <source>
        <dbReference type="ARBA" id="ARBA00005594"/>
    </source>
</evidence>
<evidence type="ECO:0000313" key="11">
    <source>
        <dbReference type="Proteomes" id="UP000008136"/>
    </source>
</evidence>
<dbReference type="Pfam" id="PF00579">
    <property type="entry name" value="tRNA-synt_1b"/>
    <property type="match status" value="2"/>
</dbReference>
<dbReference type="SUPFAM" id="SSF52374">
    <property type="entry name" value="Nucleotidylyl transferase"/>
    <property type="match status" value="1"/>
</dbReference>
<keyword evidence="4 8" id="KW-0547">Nucleotide-binding</keyword>
<dbReference type="InterPro" id="IPR002306">
    <property type="entry name" value="Trp-tRNA-ligase"/>
</dbReference>
<dbReference type="PRINTS" id="PR01039">
    <property type="entry name" value="TRNASYNTHTRP"/>
</dbReference>
<dbReference type="Gene3D" id="3.40.50.620">
    <property type="entry name" value="HUPs"/>
    <property type="match status" value="1"/>
</dbReference>
<gene>
    <name evidence="8" type="primary">trpS</name>
    <name evidence="10" type="ordered locus">Arcve_0055</name>
</gene>
<evidence type="ECO:0000256" key="7">
    <source>
        <dbReference type="ARBA" id="ARBA00023146"/>
    </source>
</evidence>
<dbReference type="HOGENOM" id="CLU_032621_3_0_2"/>
<evidence type="ECO:0000256" key="4">
    <source>
        <dbReference type="ARBA" id="ARBA00022741"/>
    </source>
</evidence>
<sequence>MDNMQSKNMKVTPWEVEGVIDYGRLIKEFGMQPFAELLDKVPEPNHLMRRGIIFGHRDYDRIIDAIVNRKPWAVMSGFMPSGLPHFGHKMTMDEIIWHQNAGGFAHVAIADMEAHVVRKLPWEKTREIGMMYIKSIIALGLKPDNAIIYFQSASNAVKDLAFELATEVNWSELKAIYGFTSDVPLAKMFVTSVQAADILHPQLKEFGGPKPVVIPVGADQDPHIRLTRDLAARVSTFALEPIEGGMRIRSRKGSEYLRKLSPKLEFEKKVYEEHIDAFGDRKKIEEVVRKIELELGGFAFIPPSSTYHRFITGLTGGKMSSSRPESYISLFDEPEEAGKKVMKAITGGRGSAEEQRRLGGEPEKCSVFELYMIHLLLDDRELEELRSECKGGKLLCGHCKKRAAELVSMFLKEFREKIHEAEGRLDEYRIVMN</sequence>
<dbReference type="Proteomes" id="UP000008136">
    <property type="component" value="Chromosome"/>
</dbReference>
<comment type="similarity">
    <text evidence="1 8 9">Belongs to the class-I aminoacyl-tRNA synthetase family.</text>
</comment>
<dbReference type="Gene3D" id="1.10.240.10">
    <property type="entry name" value="Tyrosyl-Transfer RNA Synthetase"/>
    <property type="match status" value="1"/>
</dbReference>
<evidence type="ECO:0000256" key="6">
    <source>
        <dbReference type="ARBA" id="ARBA00022917"/>
    </source>
</evidence>
<dbReference type="RefSeq" id="WP_013682774.1">
    <property type="nucleotide sequence ID" value="NC_015320.1"/>
</dbReference>
<dbReference type="EC" id="6.1.1.2" evidence="8"/>
<protein>
    <recommendedName>
        <fullName evidence="8">Tryptophan--tRNA ligase</fullName>
        <ecNumber evidence="8">6.1.1.2</ecNumber>
    </recommendedName>
    <alternativeName>
        <fullName evidence="8">Tryptophanyl-tRNA synthetase</fullName>
        <shortName evidence="8">TrpRS</shortName>
    </alternativeName>
</protein>
<dbReference type="CDD" id="cd00806">
    <property type="entry name" value="TrpRS_core"/>
    <property type="match status" value="1"/>
</dbReference>
<dbReference type="AlphaFoldDB" id="F2KMS4"/>
<dbReference type="GO" id="GO:0004830">
    <property type="term" value="F:tryptophan-tRNA ligase activity"/>
    <property type="evidence" value="ECO:0007669"/>
    <property type="project" value="UniProtKB-UniRule"/>
</dbReference>
<evidence type="ECO:0000256" key="2">
    <source>
        <dbReference type="ARBA" id="ARBA00022490"/>
    </source>
</evidence>
<keyword evidence="3 8" id="KW-0436">Ligase</keyword>
<evidence type="ECO:0000256" key="3">
    <source>
        <dbReference type="ARBA" id="ARBA00022598"/>
    </source>
</evidence>
<keyword evidence="2 8" id="KW-0963">Cytoplasm</keyword>
<keyword evidence="6 8" id="KW-0648">Protein biosynthesis</keyword>
<dbReference type="GO" id="GO:0006436">
    <property type="term" value="P:tryptophanyl-tRNA aminoacylation"/>
    <property type="evidence" value="ECO:0007669"/>
    <property type="project" value="UniProtKB-UniRule"/>
</dbReference>
<dbReference type="eggNOG" id="arCOG01887">
    <property type="taxonomic scope" value="Archaea"/>
</dbReference>
<dbReference type="NCBIfam" id="NF008926">
    <property type="entry name" value="PRK12285.1-3"/>
    <property type="match status" value="1"/>
</dbReference>
<feature type="short sequence motif" description="'HIGH' region" evidence="8">
    <location>
        <begin position="80"/>
        <end position="88"/>
    </location>
</feature>
<dbReference type="PANTHER" id="PTHR10055">
    <property type="entry name" value="TRYPTOPHANYL-TRNA SYNTHETASE"/>
    <property type="match status" value="1"/>
</dbReference>
<comment type="subcellular location">
    <subcellularLocation>
        <location evidence="8">Cytoplasm</location>
    </subcellularLocation>
</comment>
<dbReference type="GeneID" id="10393146"/>
<dbReference type="InterPro" id="IPR002305">
    <property type="entry name" value="aa-tRNA-synth_Ic"/>
</dbReference>
<keyword evidence="5 8" id="KW-0067">ATP-binding</keyword>
<comment type="function">
    <text evidence="8">Catalyzes the attachment of tryptophan to tRNA(Trp).</text>
</comment>
<evidence type="ECO:0000256" key="9">
    <source>
        <dbReference type="RuleBase" id="RU363036"/>
    </source>
</evidence>
<dbReference type="GO" id="GO:0005737">
    <property type="term" value="C:cytoplasm"/>
    <property type="evidence" value="ECO:0007669"/>
    <property type="project" value="UniProtKB-SubCell"/>
</dbReference>
<dbReference type="STRING" id="693661.Arcve_0055"/>
<proteinExistence type="inferred from homology"/>
<accession>F2KMS4</accession>
<dbReference type="InterPro" id="IPR014729">
    <property type="entry name" value="Rossmann-like_a/b/a_fold"/>
</dbReference>
<evidence type="ECO:0000256" key="8">
    <source>
        <dbReference type="HAMAP-Rule" id="MF_00140"/>
    </source>
</evidence>
<dbReference type="InterPro" id="IPR020653">
    <property type="entry name" value="Tryptophan-tRNA-ligase_arc"/>
</dbReference>
<feature type="short sequence motif" description="'KMSKS' region" evidence="8">
    <location>
        <begin position="318"/>
        <end position="322"/>
    </location>
</feature>
<keyword evidence="11" id="KW-1185">Reference proteome</keyword>
<reference evidence="10 11" key="1">
    <citation type="submission" date="2011-03" db="EMBL/GenBank/DDBJ databases">
        <title>The complete genome of Archaeoglobus veneficus SNP6.</title>
        <authorList>
            <consortium name="US DOE Joint Genome Institute (JGI-PGF)"/>
            <person name="Lucas S."/>
            <person name="Copeland A."/>
            <person name="Lapidus A."/>
            <person name="Bruce D."/>
            <person name="Goodwin L."/>
            <person name="Pitluck S."/>
            <person name="Kyrpides N."/>
            <person name="Mavromatis K."/>
            <person name="Pagani I."/>
            <person name="Ivanova N."/>
            <person name="Mikhailova N."/>
            <person name="Lu M."/>
            <person name="Detter J.C."/>
            <person name="Tapia R."/>
            <person name="Han C."/>
            <person name="Land M."/>
            <person name="Hauser L."/>
            <person name="Markowitz V."/>
            <person name="Cheng J.-F."/>
            <person name="Hugenholtz P."/>
            <person name="Woyke T."/>
            <person name="Wu D."/>
            <person name="Spring S."/>
            <person name="Brambilla E."/>
            <person name="Klenk H.-P."/>
            <person name="Eisen J.A."/>
        </authorList>
    </citation>
    <scope>NUCLEOTIDE SEQUENCE [LARGE SCALE GENOMIC DNA]</scope>
    <source>
        <strain>SNP6</strain>
    </source>
</reference>
<name>F2KMS4_ARCVS</name>
<organism evidence="10 11">
    <name type="scientific">Archaeoglobus veneficus (strain DSM 11195 / SNP6)</name>
    <dbReference type="NCBI Taxonomy" id="693661"/>
    <lineage>
        <taxon>Archaea</taxon>
        <taxon>Methanobacteriati</taxon>
        <taxon>Methanobacteriota</taxon>
        <taxon>Archaeoglobi</taxon>
        <taxon>Archaeoglobales</taxon>
        <taxon>Archaeoglobaceae</taxon>
        <taxon>Archaeoglobus</taxon>
    </lineage>
</organism>
<evidence type="ECO:0000313" key="10">
    <source>
        <dbReference type="EMBL" id="AEA46098.1"/>
    </source>
</evidence>
<dbReference type="FunFam" id="3.40.50.620:FF:000207">
    <property type="entry name" value="Tryptophan--tRNA ligase"/>
    <property type="match status" value="1"/>
</dbReference>
<dbReference type="EMBL" id="CP002588">
    <property type="protein sequence ID" value="AEA46098.1"/>
    <property type="molecule type" value="Genomic_DNA"/>
</dbReference>
<keyword evidence="7 8" id="KW-0030">Aminoacyl-tRNA synthetase</keyword>
<dbReference type="HAMAP" id="MF_00140_A">
    <property type="entry name" value="Trp_tRNA_synth_A"/>
    <property type="match status" value="1"/>
</dbReference>